<dbReference type="AlphaFoldDB" id="G4V626"/>
<dbReference type="HOGENOM" id="CLU_2888551_0_0_1"/>
<dbReference type="CTD" id="8341772"/>
<proteinExistence type="predicted"/>
<evidence type="ECO:0000313" key="2">
    <source>
        <dbReference type="WBParaSite" id="Smp_137400.1"/>
    </source>
</evidence>
<dbReference type="Proteomes" id="UP000008854">
    <property type="component" value="Unassembled WGS sequence"/>
</dbReference>
<protein>
    <submittedName>
        <fullName evidence="2">Transposase</fullName>
    </submittedName>
</protein>
<organism evidence="1 2">
    <name type="scientific">Schistosoma mansoni</name>
    <name type="common">Blood fluke</name>
    <dbReference type="NCBI Taxonomy" id="6183"/>
    <lineage>
        <taxon>Eukaryota</taxon>
        <taxon>Metazoa</taxon>
        <taxon>Spiralia</taxon>
        <taxon>Lophotrochozoa</taxon>
        <taxon>Platyhelminthes</taxon>
        <taxon>Trematoda</taxon>
        <taxon>Digenea</taxon>
        <taxon>Strigeidida</taxon>
        <taxon>Schistosomatoidea</taxon>
        <taxon>Schistosomatidae</taxon>
        <taxon>Schistosoma</taxon>
    </lineage>
</organism>
<dbReference type="KEGG" id="smm:Smp_137400"/>
<dbReference type="WBParaSite" id="Smp_137400.1">
    <property type="protein sequence ID" value="Smp_137400.1"/>
    <property type="gene ID" value="Smp_137400"/>
</dbReference>
<dbReference type="RefSeq" id="XP_018648581.1">
    <property type="nucleotide sequence ID" value="XM_018794138.1"/>
</dbReference>
<keyword evidence="1" id="KW-1185">Reference proteome</keyword>
<dbReference type="InParanoid" id="G4V626"/>
<reference evidence="2" key="2">
    <citation type="submission" date="2018-12" db="UniProtKB">
        <authorList>
            <consortium name="WormBaseParasite"/>
        </authorList>
    </citation>
    <scope>IDENTIFICATION</scope>
    <source>
        <strain evidence="2">Puerto Rican</strain>
    </source>
</reference>
<name>G4V626_SCHMA</name>
<dbReference type="GeneID" id="8341772"/>
<reference evidence="1" key="1">
    <citation type="journal article" date="2012" name="PLoS Negl. Trop. Dis.">
        <title>A systematically improved high quality genome and transcriptome of the human blood fluke Schistosoma mansoni.</title>
        <authorList>
            <person name="Protasio A.V."/>
            <person name="Tsai I.J."/>
            <person name="Babbage A."/>
            <person name="Nichol S."/>
            <person name="Hunt M."/>
            <person name="Aslett M.A."/>
            <person name="De Silva N."/>
            <person name="Velarde G.S."/>
            <person name="Anderson T.J."/>
            <person name="Clark R.C."/>
            <person name="Davidson C."/>
            <person name="Dillon G.P."/>
            <person name="Holroyd N.E."/>
            <person name="LoVerde P.T."/>
            <person name="Lloyd C."/>
            <person name="McQuillan J."/>
            <person name="Oliveira G."/>
            <person name="Otto T.D."/>
            <person name="Parker-Manuel S.J."/>
            <person name="Quail M.A."/>
            <person name="Wilson R.A."/>
            <person name="Zerlotini A."/>
            <person name="Dunne D.W."/>
            <person name="Berriman M."/>
        </authorList>
    </citation>
    <scope>NUCLEOTIDE SEQUENCE [LARGE SCALE GENOMIC DNA]</scope>
    <source>
        <strain evidence="1">Puerto Rican</strain>
    </source>
</reference>
<evidence type="ECO:0000313" key="1">
    <source>
        <dbReference type="Proteomes" id="UP000008854"/>
    </source>
</evidence>
<accession>G4V626</accession>
<sequence>MTNLVHSDFCYITGRSVIDKDTSHQAVGCVLSQFVVRTDSIATKLIQNPGNLSGKIPKWQECS</sequence>